<sequence length="207" mass="23819">MGKVEVNKRNKRTSLLQTAFDLFVEQGFSKTTISDISKRAGLAKGTFYLYFKDKYDLRDQLVARKSAQLMQEALKALELRPEKPKTLEDYIFGITDYILNYLQANPMLLRFISKNLSWGLFRFASAQPDDVPQLTEFYEGFLQALKADHLECGHPNLLLFTIIELVGSTGYSCIVYESPCDLNTYLPWLHQSIHQILIGYTSNRQTE</sequence>
<dbReference type="PANTHER" id="PTHR43479:SF11">
    <property type="entry name" value="ACREF_ENVCD OPERON REPRESSOR-RELATED"/>
    <property type="match status" value="1"/>
</dbReference>
<dbReference type="PROSITE" id="PS50977">
    <property type="entry name" value="HTH_TETR_2"/>
    <property type="match status" value="1"/>
</dbReference>
<protein>
    <submittedName>
        <fullName evidence="4">TetR/AcrR family transcriptional regulator</fullName>
    </submittedName>
</protein>
<evidence type="ECO:0000313" key="4">
    <source>
        <dbReference type="EMBL" id="MST81347.1"/>
    </source>
</evidence>
<keyword evidence="5" id="KW-1185">Reference proteome</keyword>
<organism evidence="4 5">
    <name type="scientific">Bilifractor porci</name>
    <dbReference type="NCBI Taxonomy" id="2606636"/>
    <lineage>
        <taxon>Bacteria</taxon>
        <taxon>Bacillati</taxon>
        <taxon>Bacillota</taxon>
        <taxon>Clostridia</taxon>
        <taxon>Lachnospirales</taxon>
        <taxon>Lachnospiraceae</taxon>
        <taxon>Bilifractor</taxon>
    </lineage>
</organism>
<dbReference type="Gene3D" id="1.10.357.10">
    <property type="entry name" value="Tetracycline Repressor, domain 2"/>
    <property type="match status" value="1"/>
</dbReference>
<comment type="caution">
    <text evidence="4">The sequence shown here is derived from an EMBL/GenBank/DDBJ whole genome shotgun (WGS) entry which is preliminary data.</text>
</comment>
<evidence type="ECO:0000256" key="1">
    <source>
        <dbReference type="ARBA" id="ARBA00023125"/>
    </source>
</evidence>
<dbReference type="Pfam" id="PF00440">
    <property type="entry name" value="TetR_N"/>
    <property type="match status" value="1"/>
</dbReference>
<evidence type="ECO:0000259" key="3">
    <source>
        <dbReference type="PROSITE" id="PS50977"/>
    </source>
</evidence>
<feature type="domain" description="HTH tetR-type" evidence="3">
    <location>
        <begin position="9"/>
        <end position="69"/>
    </location>
</feature>
<dbReference type="PROSITE" id="PS01081">
    <property type="entry name" value="HTH_TETR_1"/>
    <property type="match status" value="1"/>
</dbReference>
<evidence type="ECO:0000256" key="2">
    <source>
        <dbReference type="PROSITE-ProRule" id="PRU00335"/>
    </source>
</evidence>
<dbReference type="InterPro" id="IPR001647">
    <property type="entry name" value="HTH_TetR"/>
</dbReference>
<evidence type="ECO:0000313" key="5">
    <source>
        <dbReference type="Proteomes" id="UP000466864"/>
    </source>
</evidence>
<dbReference type="PRINTS" id="PR00455">
    <property type="entry name" value="HTHTETR"/>
</dbReference>
<feature type="DNA-binding region" description="H-T-H motif" evidence="2">
    <location>
        <begin position="32"/>
        <end position="51"/>
    </location>
</feature>
<accession>A0A7X2P6X0</accession>
<gene>
    <name evidence="4" type="ORF">FYJ60_03320</name>
</gene>
<reference evidence="4 5" key="1">
    <citation type="submission" date="2019-08" db="EMBL/GenBank/DDBJ databases">
        <title>In-depth cultivation of the pig gut microbiome towards novel bacterial diversity and tailored functional studies.</title>
        <authorList>
            <person name="Wylensek D."/>
            <person name="Hitch T.C.A."/>
            <person name="Clavel T."/>
        </authorList>
    </citation>
    <scope>NUCLEOTIDE SEQUENCE [LARGE SCALE GENOMIC DNA]</scope>
    <source>
        <strain evidence="4 5">Oil+RF-744-WCA-WT-13</strain>
    </source>
</reference>
<keyword evidence="1 2" id="KW-0238">DNA-binding</keyword>
<dbReference type="RefSeq" id="WP_154457164.1">
    <property type="nucleotide sequence ID" value="NZ_VUMV01000002.1"/>
</dbReference>
<dbReference type="InterPro" id="IPR023772">
    <property type="entry name" value="DNA-bd_HTH_TetR-type_CS"/>
</dbReference>
<dbReference type="SUPFAM" id="SSF46689">
    <property type="entry name" value="Homeodomain-like"/>
    <property type="match status" value="1"/>
</dbReference>
<dbReference type="InterPro" id="IPR009057">
    <property type="entry name" value="Homeodomain-like_sf"/>
</dbReference>
<dbReference type="AlphaFoldDB" id="A0A7X2P6X0"/>
<dbReference type="Proteomes" id="UP000466864">
    <property type="component" value="Unassembled WGS sequence"/>
</dbReference>
<proteinExistence type="predicted"/>
<name>A0A7X2P6X0_9FIRM</name>
<dbReference type="GO" id="GO:0003677">
    <property type="term" value="F:DNA binding"/>
    <property type="evidence" value="ECO:0007669"/>
    <property type="project" value="UniProtKB-UniRule"/>
</dbReference>
<dbReference type="InterPro" id="IPR050624">
    <property type="entry name" value="HTH-type_Tx_Regulator"/>
</dbReference>
<dbReference type="EMBL" id="VUMV01000002">
    <property type="protein sequence ID" value="MST81347.1"/>
    <property type="molecule type" value="Genomic_DNA"/>
</dbReference>
<dbReference type="PANTHER" id="PTHR43479">
    <property type="entry name" value="ACREF/ENVCD OPERON REPRESSOR-RELATED"/>
    <property type="match status" value="1"/>
</dbReference>